<comment type="caution">
    <text evidence="4">The sequence shown here is derived from an EMBL/GenBank/DDBJ whole genome shotgun (WGS) entry which is preliminary data.</text>
</comment>
<dbReference type="InterPro" id="IPR021858">
    <property type="entry name" value="Fun_TF"/>
</dbReference>
<accession>A0AA35M992</accession>
<dbReference type="PROSITE" id="PS50048">
    <property type="entry name" value="ZN2_CY6_FUNGAL_2"/>
    <property type="match status" value="1"/>
</dbReference>
<dbReference type="GO" id="GO:0045944">
    <property type="term" value="P:positive regulation of transcription by RNA polymerase II"/>
    <property type="evidence" value="ECO:0007669"/>
    <property type="project" value="TreeGrafter"/>
</dbReference>
<name>A0AA35M992_9HYPO</name>
<dbReference type="Pfam" id="PF11951">
    <property type="entry name" value="Fungal_trans_2"/>
    <property type="match status" value="1"/>
</dbReference>
<dbReference type="Proteomes" id="UP001160390">
    <property type="component" value="Unassembled WGS sequence"/>
</dbReference>
<organism evidence="4 5">
    <name type="scientific">Clonostachys chloroleuca</name>
    <dbReference type="NCBI Taxonomy" id="1926264"/>
    <lineage>
        <taxon>Eukaryota</taxon>
        <taxon>Fungi</taxon>
        <taxon>Dikarya</taxon>
        <taxon>Ascomycota</taxon>
        <taxon>Pezizomycotina</taxon>
        <taxon>Sordariomycetes</taxon>
        <taxon>Hypocreomycetidae</taxon>
        <taxon>Hypocreales</taxon>
        <taxon>Bionectriaceae</taxon>
        <taxon>Clonostachys</taxon>
    </lineage>
</organism>
<dbReference type="PROSITE" id="PS00463">
    <property type="entry name" value="ZN2_CY6_FUNGAL_1"/>
    <property type="match status" value="1"/>
</dbReference>
<sequence>MSSRTAIKRGRMKRAKPHVIPISDQQPPRRKGCPMCTKRRIRCDLSAPSCKKCIKKGLACPGYDSRIRWVGGAAIRGHLKGLGESGQVENTQPPPPTDAKIARIKSLGGYSLEDLVEYYDKHVAKIMVWLDGDDNVYRRHVLPLAHINPVVRLAVAAISAQHAAFSRGDPDVPEDARNEAVAMISRYIHDVTCQIATGGSRLVKEGLGEEAADWILASMLVLSCYEMFHSGAVAAEFHRTAAKSFVNTLSTTEWRQSTLFLSLRNKLSTYDVFACTTSFDISSIRNAVLPDLESTKILRNETVLFLEYLVLLHEVTLISRQPTPLPPPSKQQHIRDWKREFELARGATLMAAGRLNIYNASQTRDLIRLVDIHHHAGLLYVAACFGQSLDYDEMSKTAFRDLTAQIVALENINHCIHNLPWPLFILGVESHDHPENRKLVSKLYRTIPEITGCKQYYDVLEFLHEFWSGSDIGWQPLARRWELRGNRILAF</sequence>
<dbReference type="GO" id="GO:0000976">
    <property type="term" value="F:transcription cis-regulatory region binding"/>
    <property type="evidence" value="ECO:0007669"/>
    <property type="project" value="TreeGrafter"/>
</dbReference>
<dbReference type="Pfam" id="PF00172">
    <property type="entry name" value="Zn_clus"/>
    <property type="match status" value="1"/>
</dbReference>
<gene>
    <name evidence="4" type="ORF">CCHLO57077_00007415</name>
</gene>
<dbReference type="AlphaFoldDB" id="A0AA35M992"/>
<dbReference type="PANTHER" id="PTHR37534">
    <property type="entry name" value="TRANSCRIPTIONAL ACTIVATOR PROTEIN UGA3"/>
    <property type="match status" value="1"/>
</dbReference>
<proteinExistence type="predicted"/>
<keyword evidence="5" id="KW-1185">Reference proteome</keyword>
<evidence type="ECO:0000259" key="3">
    <source>
        <dbReference type="PROSITE" id="PS50048"/>
    </source>
</evidence>
<comment type="subcellular location">
    <subcellularLocation>
        <location evidence="1">Nucleus</location>
    </subcellularLocation>
</comment>
<keyword evidence="2" id="KW-0539">Nucleus</keyword>
<dbReference type="InterPro" id="IPR001138">
    <property type="entry name" value="Zn2Cys6_DnaBD"/>
</dbReference>
<feature type="domain" description="Zn(2)-C6 fungal-type" evidence="3">
    <location>
        <begin position="32"/>
        <end position="60"/>
    </location>
</feature>
<dbReference type="EMBL" id="CABFNP030001239">
    <property type="protein sequence ID" value="CAI6092875.1"/>
    <property type="molecule type" value="Genomic_DNA"/>
</dbReference>
<evidence type="ECO:0000256" key="2">
    <source>
        <dbReference type="ARBA" id="ARBA00023242"/>
    </source>
</evidence>
<evidence type="ECO:0000256" key="1">
    <source>
        <dbReference type="ARBA" id="ARBA00004123"/>
    </source>
</evidence>
<dbReference type="SUPFAM" id="SSF57701">
    <property type="entry name" value="Zn2/Cys6 DNA-binding domain"/>
    <property type="match status" value="1"/>
</dbReference>
<evidence type="ECO:0000313" key="5">
    <source>
        <dbReference type="Proteomes" id="UP001160390"/>
    </source>
</evidence>
<dbReference type="Gene3D" id="4.10.240.10">
    <property type="entry name" value="Zn(2)-C6 fungal-type DNA-binding domain"/>
    <property type="match status" value="1"/>
</dbReference>
<dbReference type="CDD" id="cd00067">
    <property type="entry name" value="GAL4"/>
    <property type="match status" value="1"/>
</dbReference>
<dbReference type="PANTHER" id="PTHR37534:SF15">
    <property type="entry name" value="ZN(II)2CYS6 TRANSCRIPTION FACTOR (EUROFUNG)"/>
    <property type="match status" value="1"/>
</dbReference>
<evidence type="ECO:0000313" key="4">
    <source>
        <dbReference type="EMBL" id="CAI6092875.1"/>
    </source>
</evidence>
<dbReference type="SMART" id="SM00066">
    <property type="entry name" value="GAL4"/>
    <property type="match status" value="1"/>
</dbReference>
<dbReference type="InterPro" id="IPR036864">
    <property type="entry name" value="Zn2-C6_fun-type_DNA-bd_sf"/>
</dbReference>
<dbReference type="GO" id="GO:0000981">
    <property type="term" value="F:DNA-binding transcription factor activity, RNA polymerase II-specific"/>
    <property type="evidence" value="ECO:0007669"/>
    <property type="project" value="InterPro"/>
</dbReference>
<dbReference type="GO" id="GO:0005634">
    <property type="term" value="C:nucleus"/>
    <property type="evidence" value="ECO:0007669"/>
    <property type="project" value="UniProtKB-SubCell"/>
</dbReference>
<protein>
    <recommendedName>
        <fullName evidence="3">Zn(2)-C6 fungal-type domain-containing protein</fullName>
    </recommendedName>
</protein>
<reference evidence="4" key="1">
    <citation type="submission" date="2023-01" db="EMBL/GenBank/DDBJ databases">
        <authorList>
            <person name="Piombo E."/>
        </authorList>
    </citation>
    <scope>NUCLEOTIDE SEQUENCE</scope>
</reference>
<dbReference type="GO" id="GO:0008270">
    <property type="term" value="F:zinc ion binding"/>
    <property type="evidence" value="ECO:0007669"/>
    <property type="project" value="InterPro"/>
</dbReference>